<keyword evidence="1" id="KW-1133">Transmembrane helix</keyword>
<reference evidence="2 3" key="1">
    <citation type="submission" date="2019-04" db="EMBL/GenBank/DDBJ databases">
        <authorList>
            <consortium name="Pathogen Informatics"/>
        </authorList>
    </citation>
    <scope>NUCLEOTIDE SEQUENCE [LARGE SCALE GENOMIC DNA]</scope>
    <source>
        <strain evidence="2 3">NCTC9185</strain>
    </source>
</reference>
<keyword evidence="1" id="KW-0472">Membrane</keyword>
<proteinExistence type="predicted"/>
<evidence type="ECO:0000313" key="2">
    <source>
        <dbReference type="EMBL" id="VTN08820.1"/>
    </source>
</evidence>
<name>A0A4U9CSU6_RAOTE</name>
<protein>
    <submittedName>
        <fullName evidence="2">Uncharacterized protein</fullName>
    </submittedName>
</protein>
<evidence type="ECO:0000256" key="1">
    <source>
        <dbReference type="SAM" id="Phobius"/>
    </source>
</evidence>
<evidence type="ECO:0000313" key="3">
    <source>
        <dbReference type="Proteomes" id="UP000339249"/>
    </source>
</evidence>
<gene>
    <name evidence="2" type="ORF">NCTC9185_00700</name>
</gene>
<organism evidence="2 3">
    <name type="scientific">Raoultella terrigena</name>
    <name type="common">Klebsiella terrigena</name>
    <dbReference type="NCBI Taxonomy" id="577"/>
    <lineage>
        <taxon>Bacteria</taxon>
        <taxon>Pseudomonadati</taxon>
        <taxon>Pseudomonadota</taxon>
        <taxon>Gammaproteobacteria</taxon>
        <taxon>Enterobacterales</taxon>
        <taxon>Enterobacteriaceae</taxon>
        <taxon>Klebsiella/Raoultella group</taxon>
        <taxon>Raoultella</taxon>
    </lineage>
</organism>
<feature type="transmembrane region" description="Helical" evidence="1">
    <location>
        <begin position="12"/>
        <end position="33"/>
    </location>
</feature>
<dbReference type="EMBL" id="CABDVU010000001">
    <property type="protein sequence ID" value="VTN08820.1"/>
    <property type="molecule type" value="Genomic_DNA"/>
</dbReference>
<keyword evidence="1" id="KW-0812">Transmembrane</keyword>
<dbReference type="Proteomes" id="UP000339249">
    <property type="component" value="Unassembled WGS sequence"/>
</dbReference>
<feature type="transmembrane region" description="Helical" evidence="1">
    <location>
        <begin position="39"/>
        <end position="60"/>
    </location>
</feature>
<sequence>MVSSSCTIFFRLGYISTGLLAENIFHVGAQGIFGISDQAAFASATFSGLFIGASLLAPLADKLGRRLTFSLRLPGTAYSRC</sequence>
<dbReference type="AlphaFoldDB" id="A0A4U9CSU6"/>
<accession>A0A4U9CSU6</accession>